<dbReference type="HOGENOM" id="CLU_089162_1_0_2"/>
<dbReference type="InterPro" id="IPR000878">
    <property type="entry name" value="4pyrrol_Mease"/>
</dbReference>
<dbReference type="InterPro" id="IPR035996">
    <property type="entry name" value="4pyrrol_Methylase_sf"/>
</dbReference>
<keyword evidence="4" id="KW-0808">Transferase</keyword>
<dbReference type="STRING" id="583356.Igag_0838"/>
<dbReference type="BioCyc" id="IAGG583356:GHAH-826-MONOMER"/>
<proteinExistence type="predicted"/>
<keyword evidence="4" id="KW-0489">Methyltransferase</keyword>
<dbReference type="NCBIfam" id="TIGR02467">
    <property type="entry name" value="CbiE"/>
    <property type="match status" value="1"/>
</dbReference>
<evidence type="ECO:0000256" key="1">
    <source>
        <dbReference type="ARBA" id="ARBA00004953"/>
    </source>
</evidence>
<dbReference type="PANTHER" id="PTHR43467:SF2">
    <property type="entry name" value="COBALT-PRECORRIN-2 C(20)-METHYLTRANSFERASE"/>
    <property type="match status" value="1"/>
</dbReference>
<gene>
    <name evidence="4" type="ordered locus">Igag_0838</name>
</gene>
<dbReference type="InterPro" id="IPR012818">
    <property type="entry name" value="CbiE"/>
</dbReference>
<dbReference type="GO" id="GO:0032259">
    <property type="term" value="P:methylation"/>
    <property type="evidence" value="ECO:0007669"/>
    <property type="project" value="UniProtKB-KW"/>
</dbReference>
<dbReference type="Gene3D" id="3.40.1010.10">
    <property type="entry name" value="Cobalt-precorrin-4 Transmethylase, Domain 1"/>
    <property type="match status" value="1"/>
</dbReference>
<dbReference type="PANTHER" id="PTHR43467">
    <property type="entry name" value="COBALT-PRECORRIN-2 C(20)-METHYLTRANSFERASE"/>
    <property type="match status" value="1"/>
</dbReference>
<dbReference type="GO" id="GO:0008276">
    <property type="term" value="F:protein methyltransferase activity"/>
    <property type="evidence" value="ECO:0007669"/>
    <property type="project" value="InterPro"/>
</dbReference>
<evidence type="ECO:0000313" key="5">
    <source>
        <dbReference type="Proteomes" id="UP000001304"/>
    </source>
</evidence>
<dbReference type="NCBIfam" id="NF004455">
    <property type="entry name" value="PRK05787.1-3"/>
    <property type="match status" value="1"/>
</dbReference>
<keyword evidence="2" id="KW-0169">Cobalamin biosynthesis</keyword>
<dbReference type="CDD" id="cd11644">
    <property type="entry name" value="Precorrin-6Y-MT"/>
    <property type="match status" value="1"/>
</dbReference>
<dbReference type="SUPFAM" id="SSF53790">
    <property type="entry name" value="Tetrapyrrole methylase"/>
    <property type="match status" value="1"/>
</dbReference>
<dbReference type="Proteomes" id="UP000001304">
    <property type="component" value="Chromosome"/>
</dbReference>
<name>E0STP4_IGNAA</name>
<dbReference type="AlphaFoldDB" id="E0STP4"/>
<accession>E0STP4</accession>
<keyword evidence="5" id="KW-1185">Reference proteome</keyword>
<reference evidence="4 5" key="1">
    <citation type="journal article" date="2010" name="Stand. Genomic Sci.">
        <title>Complete genome sequence of Ignisphaera aggregans type strain (AQ1.S1).</title>
        <authorList>
            <person name="Goker M."/>
            <person name="Held B."/>
            <person name="Lapidus A."/>
            <person name="Nolan M."/>
            <person name="Spring S."/>
            <person name="Yasawong M."/>
            <person name="Lucas S."/>
            <person name="Glavina Del Rio T."/>
            <person name="Tice H."/>
            <person name="Cheng J.F."/>
            <person name="Goodwin L."/>
            <person name="Tapia R."/>
            <person name="Pitluck S."/>
            <person name="Liolios K."/>
            <person name="Ivanova N."/>
            <person name="Mavromatis K."/>
            <person name="Mikhailova N."/>
            <person name="Pati A."/>
            <person name="Chen A."/>
            <person name="Palaniappan K."/>
            <person name="Brambilla E."/>
            <person name="Land M."/>
            <person name="Hauser L."/>
            <person name="Chang Y.J."/>
            <person name="Jeffries C.D."/>
            <person name="Brettin T."/>
            <person name="Detter J.C."/>
            <person name="Han C."/>
            <person name="Rohde M."/>
            <person name="Sikorski J."/>
            <person name="Woyke T."/>
            <person name="Bristow J."/>
            <person name="Eisen J.A."/>
            <person name="Markowitz V."/>
            <person name="Hugenholtz P."/>
            <person name="Kyrpides N.C."/>
            <person name="Klenk H.P."/>
        </authorList>
    </citation>
    <scope>NUCLEOTIDE SEQUENCE [LARGE SCALE GENOMIC DNA]</scope>
    <source>
        <strain evidence="5">DSM 17230 / JCM 13409 / AQ1.S1</strain>
    </source>
</reference>
<comment type="pathway">
    <text evidence="1">Cofactor biosynthesis; adenosylcobalamin biosynthesis.</text>
</comment>
<dbReference type="GO" id="GO:0009236">
    <property type="term" value="P:cobalamin biosynthetic process"/>
    <property type="evidence" value="ECO:0007669"/>
    <property type="project" value="UniProtKB-UniPathway"/>
</dbReference>
<dbReference type="Pfam" id="PF00590">
    <property type="entry name" value="TP_methylase"/>
    <property type="match status" value="1"/>
</dbReference>
<dbReference type="UniPathway" id="UPA00148"/>
<dbReference type="EMBL" id="CP002098">
    <property type="protein sequence ID" value="ADM27660.1"/>
    <property type="molecule type" value="Genomic_DNA"/>
</dbReference>
<organism evidence="4 5">
    <name type="scientific">Ignisphaera aggregans (strain DSM 17230 / JCM 13409 / AQ1.S1)</name>
    <dbReference type="NCBI Taxonomy" id="583356"/>
    <lineage>
        <taxon>Archaea</taxon>
        <taxon>Thermoproteota</taxon>
        <taxon>Thermoprotei</taxon>
        <taxon>Desulfurococcales</taxon>
        <taxon>Desulfurococcaceae</taxon>
        <taxon>Ignisphaera</taxon>
    </lineage>
</organism>
<dbReference type="KEGG" id="iag:Igag_0838"/>
<evidence type="ECO:0000256" key="2">
    <source>
        <dbReference type="ARBA" id="ARBA00022573"/>
    </source>
</evidence>
<evidence type="ECO:0000259" key="3">
    <source>
        <dbReference type="Pfam" id="PF00590"/>
    </source>
</evidence>
<protein>
    <submittedName>
        <fullName evidence="4">Precorrin-6y C5,15-methyltransferase (Decarboxylating), CbiE subunit</fullName>
    </submittedName>
</protein>
<dbReference type="InterPro" id="IPR014777">
    <property type="entry name" value="4pyrrole_Mease_sub1"/>
</dbReference>
<feature type="domain" description="Tetrapyrrole methylase" evidence="3">
    <location>
        <begin position="5"/>
        <end position="204"/>
    </location>
</feature>
<sequence length="231" mass="26371">MWAQMLYIIGVGPGDPELITIKGVEVIKRCQIVIGWSTVVDRFSILLQNKKVIRINFREMDRQLEEIAIYAKDFDVAFLIHGDAAVSDYQLLEKIREICRKHNVAIQIIPGVTSITRALHIIGKDLAQIIFITFHIEGEVDYNEIERSLSIGRGLLVFPEPYPDGVKRIALKLREIGCGDITLIIMEKLTYSDETIWSYKVDEIIDKDLKFSDMTIVYIPPCPHKNVLQAS</sequence>
<evidence type="ECO:0000313" key="4">
    <source>
        <dbReference type="EMBL" id="ADM27660.1"/>
    </source>
</evidence>